<evidence type="ECO:0000259" key="1">
    <source>
        <dbReference type="Pfam" id="PF01402"/>
    </source>
</evidence>
<name>A0ABY3PHA1_9CYAN</name>
<dbReference type="EMBL" id="CP063845">
    <property type="protein sequence ID" value="UFP93020.1"/>
    <property type="molecule type" value="Genomic_DNA"/>
</dbReference>
<accession>A0ABY3PHA1</accession>
<dbReference type="InterPro" id="IPR010985">
    <property type="entry name" value="Ribbon_hlx_hlx"/>
</dbReference>
<protein>
    <submittedName>
        <fullName evidence="2">Ribbon-helix-helix protein, CopG family</fullName>
    </submittedName>
</protein>
<dbReference type="Proteomes" id="UP001054846">
    <property type="component" value="Chromosome"/>
</dbReference>
<dbReference type="Pfam" id="PF01402">
    <property type="entry name" value="RHH_1"/>
    <property type="match status" value="1"/>
</dbReference>
<dbReference type="PANTHER" id="PTHR40688">
    <property type="match status" value="1"/>
</dbReference>
<dbReference type="SUPFAM" id="SSF47598">
    <property type="entry name" value="Ribbon-helix-helix"/>
    <property type="match status" value="1"/>
</dbReference>
<organism evidence="2 3">
    <name type="scientific">Gloeobacter morelensis MG652769</name>
    <dbReference type="NCBI Taxonomy" id="2781736"/>
    <lineage>
        <taxon>Bacteria</taxon>
        <taxon>Bacillati</taxon>
        <taxon>Cyanobacteriota</taxon>
        <taxon>Cyanophyceae</taxon>
        <taxon>Gloeobacterales</taxon>
        <taxon>Gloeobacteraceae</taxon>
        <taxon>Gloeobacter</taxon>
        <taxon>Gloeobacter morelensis</taxon>
    </lineage>
</organism>
<dbReference type="InterPro" id="IPR052991">
    <property type="entry name" value="Non-func_TypeII_TA_Antitoxin"/>
</dbReference>
<gene>
    <name evidence="2" type="ORF">ISF26_14490</name>
</gene>
<dbReference type="RefSeq" id="WP_230840021.1">
    <property type="nucleotide sequence ID" value="NZ_CP063845.1"/>
</dbReference>
<keyword evidence="3" id="KW-1185">Reference proteome</keyword>
<evidence type="ECO:0000313" key="2">
    <source>
        <dbReference type="EMBL" id="UFP93020.1"/>
    </source>
</evidence>
<feature type="domain" description="Ribbon-helix-helix protein CopG" evidence="1">
    <location>
        <begin position="12"/>
        <end position="51"/>
    </location>
</feature>
<dbReference type="PANTHER" id="PTHR40688:SF2">
    <property type="entry name" value="RIBBON-HELIX-HELIX PROTEIN COPG DOMAIN-CONTAINING PROTEIN"/>
    <property type="match status" value="1"/>
</dbReference>
<evidence type="ECO:0000313" key="3">
    <source>
        <dbReference type="Proteomes" id="UP001054846"/>
    </source>
</evidence>
<dbReference type="InterPro" id="IPR002145">
    <property type="entry name" value="CopG"/>
</dbReference>
<proteinExistence type="predicted"/>
<sequence>MARPVSDRDMVTVSFRCEREVRDSLDEVAKLIERDRSWVINAAIEEYLARELSDLRSIARGLDQARRGELASDEQVKAAFDAFKPT</sequence>
<reference evidence="2 3" key="1">
    <citation type="journal article" date="2021" name="Genome Biol. Evol.">
        <title>Complete Genome Sequencing of a Novel Gloeobacter Species from a Waterfall Cave in Mexico.</title>
        <authorList>
            <person name="Saw J.H."/>
            <person name="Cardona T."/>
            <person name="Montejano G."/>
        </authorList>
    </citation>
    <scope>NUCLEOTIDE SEQUENCE [LARGE SCALE GENOMIC DNA]</scope>
    <source>
        <strain evidence="2">MG652769</strain>
    </source>
</reference>